<organism evidence="4 5">
    <name type="scientific">Synoicihabitans lomoniglobus</name>
    <dbReference type="NCBI Taxonomy" id="2909285"/>
    <lineage>
        <taxon>Bacteria</taxon>
        <taxon>Pseudomonadati</taxon>
        <taxon>Verrucomicrobiota</taxon>
        <taxon>Opitutia</taxon>
        <taxon>Opitutales</taxon>
        <taxon>Opitutaceae</taxon>
        <taxon>Synoicihabitans</taxon>
    </lineage>
</organism>
<name>A0AAF0CPM8_9BACT</name>
<dbReference type="PANTHER" id="PTHR35037:SF3">
    <property type="entry name" value="C-TERMINAL REGION OF AIDA-LIKE PROTEIN"/>
    <property type="match status" value="1"/>
</dbReference>
<dbReference type="Proteomes" id="UP001218638">
    <property type="component" value="Chromosome"/>
</dbReference>
<keyword evidence="5" id="KW-1185">Reference proteome</keyword>
<evidence type="ECO:0000256" key="1">
    <source>
        <dbReference type="ARBA" id="ARBA00022729"/>
    </source>
</evidence>
<dbReference type="Gene3D" id="2.160.20.20">
    <property type="match status" value="8"/>
</dbReference>
<evidence type="ECO:0000313" key="4">
    <source>
        <dbReference type="EMBL" id="WED65569.1"/>
    </source>
</evidence>
<dbReference type="PANTHER" id="PTHR35037">
    <property type="entry name" value="C-TERMINAL REGION OF AIDA-LIKE PROTEIN"/>
    <property type="match status" value="1"/>
</dbReference>
<dbReference type="InterPro" id="IPR051551">
    <property type="entry name" value="Autotransporter_adhesion"/>
</dbReference>
<evidence type="ECO:0000256" key="2">
    <source>
        <dbReference type="SAM" id="Phobius"/>
    </source>
</evidence>
<dbReference type="EMBL" id="CP119075">
    <property type="protein sequence ID" value="WED65569.1"/>
    <property type="molecule type" value="Genomic_DNA"/>
</dbReference>
<keyword evidence="2" id="KW-0472">Membrane</keyword>
<keyword evidence="2" id="KW-1133">Transmembrane helix</keyword>
<dbReference type="NCBIfam" id="TIGR02601">
    <property type="entry name" value="autotrns_rpt"/>
    <property type="match status" value="15"/>
</dbReference>
<feature type="signal peptide" evidence="3">
    <location>
        <begin position="1"/>
        <end position="20"/>
    </location>
</feature>
<keyword evidence="1 3" id="KW-0732">Signal</keyword>
<dbReference type="SUPFAM" id="SSF51126">
    <property type="entry name" value="Pectin lyase-like"/>
    <property type="match status" value="8"/>
</dbReference>
<dbReference type="NCBIfam" id="TIGR04393">
    <property type="entry name" value="rpt_T5SS_PEPC"/>
    <property type="match status" value="4"/>
</dbReference>
<evidence type="ECO:0000313" key="5">
    <source>
        <dbReference type="Proteomes" id="UP001218638"/>
    </source>
</evidence>
<keyword evidence="2" id="KW-0812">Transmembrane</keyword>
<dbReference type="Pfam" id="PF12951">
    <property type="entry name" value="PATR"/>
    <property type="match status" value="15"/>
</dbReference>
<dbReference type="RefSeq" id="WP_330928775.1">
    <property type="nucleotide sequence ID" value="NZ_CP119075.1"/>
</dbReference>
<feature type="transmembrane region" description="Helical" evidence="2">
    <location>
        <begin position="2644"/>
        <end position="2661"/>
    </location>
</feature>
<dbReference type="InterPro" id="IPR012332">
    <property type="entry name" value="Autotransporter_pectin_lyase_C"/>
</dbReference>
<dbReference type="InterPro" id="IPR011050">
    <property type="entry name" value="Pectin_lyase_fold/virulence"/>
</dbReference>
<gene>
    <name evidence="4" type="ORF">PXH66_01730</name>
</gene>
<proteinExistence type="predicted"/>
<evidence type="ECO:0000256" key="3">
    <source>
        <dbReference type="SAM" id="SignalP"/>
    </source>
</evidence>
<sequence>MNHSFRRLLALVAICPSLIAQTLYWDTNGGLTGATSDGVNRLAPGLWDNSATFNWNANPDGTWATQGWSQGGTAVFSAGSNASGYSEYQVDIGPTVDVSSIQMEEGYVSLHGGTYNGSIYNLSAIHIGSQASLRINVALYENSGPVNLVKTGDGSLYLNTPGIHVHTTGSSTFSGGYNFVYDFTGLSTGDVTVNNGALLTTNGILDINNRTVTVSGSNSRLLNAQHVDIGDSSSATVNLQSGGYFNVTEFVALGLVNGVTGTTTVDGSGSYLGAGTDLFVGYGGTGNLTISNNGRVNVGGIAYLGYQGSGVGNLTLASGGTLAVGGTNGIQKGSGSASLTLSGGAIEATGSNLTTSLPITLTSGTTSTINTNGLAVDLTGAISGTGGLAKSGTGDLYLSSITSGNEFEYLVFNGGTAYLNGAAPTIGTAVFNGGTFANGSVENASAYEVQTGSLSLALGGSAGLTKTGSGTFTLSGANTYSGDTTVSDGTLVFATPANLGSGNVIATGSNSILAPSGSLTINESRSVSLNNGGTLQVGGASGLALSGGASLYLNGGVLQVVTSDLSSSAATFINLGTSTASTVDTNGFNATLNGSIDGAGSLIKSGSGTLTLPGNNFYSGGTTISTGTLQLGRDNALGSTSGTLAINGGTLDLNGYNPSLGTITLSSGSIIGSGALYGSSFNLTDSGTVSAHLAGDAPLTKSGAGTVTLSGGNSYFGPTTVSAGTLLLGHNSALGSTSGALIVNGGTLNLGGYTPTVGTVTLSSGSIIGSGSLTGSNYNLTDSGSLSASLAGSASLTKSGAGTATLSGNNSHTGGTTVNAGTLVLGHGNALGDTGSNLTLNGGTLNLGTHQPTIGTAIFNGGTFTNGTLNNAAAFEVQTGSLDLALGGSATLTKTGADTFTLSGDNTFSGATTVSAGTLQLGSDSALGSTPSVDVASGATLDLNNHTITIADLDGAGNIALGSATLTTGNSGSHALSGDISGSGSLAKIGSGTLTLSGTNTYQGGTTVSAGTLTVSADANLGATSGALAVTNGATFDAGTNFQTNRAVTLDGSGTTLTTNNGELVIGSAGTGSLSLTNDASASTFNLTLGLNGGTGTVDISSGATVNVSNNTALGSASSTLNLNTGGTLSTASLGGSGTFNLAGGTLRSGGAFTSSLPANLTNASTVDTNGYATVLSGNLTGSGSLTKSGTGTLSLSGTNDYAGGTTVSTGTLSGNTTSLQGDITNEAAVVFDQAATGTYASVMSGSGSLTKIGAGNLTLSGTNEYEGGTTVSAGTLTISSDANLGATAGALAVTSGASLTTSSPISFNRTVTLDGSGTSFSNSNGELIVGHNGTGSLALTNDAIASTYNLTLAYESGTGTVDISSGGILAVSNYTSLGSASSTLNLNTGGTLVTAGLGGSGTFNLAGGTLRSNGAFSSSLPATLTNASTVDTNGHATILSGNLSGSGSLTKSGTGSLSLSGNNSYQGATTVSAGTLSVGTHANLGTGDLTVSNGAALNLSGGYEDVTNRTITVDGVGSSLAGATHLWFNRASGSTNILNVTNGGSITAGTSFSLADLGSTSVGTLNISGTGSSVSSAGIFYLGYGGQGTANVSNGGLITVGSTLNLGSQSDSSGTINLNSGGTLRVGGTNGITTGAGTANFNANGGTLEVTGSALTTTAPVTLGNATNSTLHTNGFNATLSGNITGDGSLTKSGTGTLTLSGANDYAGGTTVSAGILSGTTDSLQGNITNHAAVVFDQAATGTYAGVMSGSGSLAKIGVGNLTLSGNNDYEGGTTVSAGTLTISSDANLGASSGALTVTSGATLATGSDFRPNRVVTLDGPGTNLANNGELIIGHNGTGSLALTNSAAASAYNLTLAYTGGTGTVDISSGSSLNVGNLTSLDTASSTLNLNTGGTLTTAGLSGSGTFNLAGGTLRSGGVFTSSLPATLTNASTVDTNGHATTLSGNLTGDGSLTKSGVGNLTLSGTNSYSGGTTVAAGTLTLGAGGNTGSVGGNITNHGTVSFNRSDDHTYAGVVSDTGDLTIASGIVRFSSAQTYTGDTSIASGGIMVLSTSADQGLSASTTVNVASGGVFDFSNRALEVAGLTGSGSVYSFGGSAGHLTVNTAADQNQNFAGALGAGAADFALTKTGPGSLTLSGSNTYTGATTISGGSLVLGSATALGNTAAVNIGASGRLDLNGQNTTLAALDGAGNINLGSGSLITGDANNHSLSGNISGSGALTKSGAGTLTLSGSNTYTGPTSVNAGTLAVSTLANLGSGNIIVSGGADLTATNPLAFATSRDVTVTGAGSSLSSPGYLWFGTSGGATTHTIAVENGASITTGQTFSLADTGSSSQSTLTVTGSDSSVAATGNFYVGYAGTAIATVANGGTLSSDAAFSIATTAGSNGTLNLNAGGTLQARGPNGIAIGAGTGAFNANGGMIQVVSSDLTTSAPITLGSGTTSIIDTNGLNATFSGALSGSGNLHKTSNGTLTLSAANTFTGDTTISAGNLNLANSSGSATGTGDVTIANGAALTGTGSIGGSLNLAAGATFAPGNSAGLITIDGDFTLDSASIINLELGGLDRGTTYDAFDVTGALNLGGTLNVSFINDFTPSESVTFNLFSSSTSIGGTFAAVNLPIVSGGTWNTTALATSGQLTFTASAVPEPANFAILFGLVALVFTATRRRRRA</sequence>
<accession>A0AAF0CPM8</accession>
<protein>
    <submittedName>
        <fullName evidence="4">Autotransporter-associated beta strand repeat-containing protein</fullName>
    </submittedName>
</protein>
<dbReference type="InterPro" id="IPR013425">
    <property type="entry name" value="Autotrns_rpt"/>
</dbReference>
<dbReference type="KEGG" id="slom:PXH66_01730"/>
<dbReference type="InterPro" id="IPR030895">
    <property type="entry name" value="T5SS_PEPC_rpt"/>
</dbReference>
<reference evidence="4" key="1">
    <citation type="submission" date="2023-03" db="EMBL/GenBank/DDBJ databases">
        <title>Lomoglobus Profundus gen. nov., sp. nov., a novel member of the phylum Verrucomicrobia, isolated from deep-marine sediment of South China Sea.</title>
        <authorList>
            <person name="Ahmad T."/>
            <person name="Ishaq S.E."/>
            <person name="Wang F."/>
        </authorList>
    </citation>
    <scope>NUCLEOTIDE SEQUENCE</scope>
    <source>
        <strain evidence="4">LMO-M01</strain>
    </source>
</reference>
<feature type="chain" id="PRO_5042004918" evidence="3">
    <location>
        <begin position="21"/>
        <end position="2667"/>
    </location>
</feature>